<dbReference type="AlphaFoldDB" id="A0A4Q9MIF7"/>
<name>A0A4Q9MIF7_9APHY</name>
<dbReference type="Proteomes" id="UP000292957">
    <property type="component" value="Unassembled WGS sequence"/>
</dbReference>
<protein>
    <submittedName>
        <fullName evidence="1">Uncharacterized protein</fullName>
    </submittedName>
</protein>
<dbReference type="EMBL" id="ML143434">
    <property type="protein sequence ID" value="TBU27300.1"/>
    <property type="molecule type" value="Genomic_DNA"/>
</dbReference>
<gene>
    <name evidence="1" type="ORF">BD311DRAFT_760833</name>
</gene>
<organism evidence="1">
    <name type="scientific">Dichomitus squalens</name>
    <dbReference type="NCBI Taxonomy" id="114155"/>
    <lineage>
        <taxon>Eukaryota</taxon>
        <taxon>Fungi</taxon>
        <taxon>Dikarya</taxon>
        <taxon>Basidiomycota</taxon>
        <taxon>Agaricomycotina</taxon>
        <taxon>Agaricomycetes</taxon>
        <taxon>Polyporales</taxon>
        <taxon>Polyporaceae</taxon>
        <taxon>Dichomitus</taxon>
    </lineage>
</organism>
<reference evidence="1" key="1">
    <citation type="submission" date="2019-01" db="EMBL/GenBank/DDBJ databases">
        <title>Draft genome sequences of three monokaryotic isolates of the white-rot basidiomycete fungus Dichomitus squalens.</title>
        <authorList>
            <consortium name="DOE Joint Genome Institute"/>
            <person name="Lopez S.C."/>
            <person name="Andreopoulos B."/>
            <person name="Pangilinan J."/>
            <person name="Lipzen A."/>
            <person name="Riley R."/>
            <person name="Ahrendt S."/>
            <person name="Ng V."/>
            <person name="Barry K."/>
            <person name="Daum C."/>
            <person name="Grigoriev I.V."/>
            <person name="Hilden K.S."/>
            <person name="Makela M.R."/>
            <person name="de Vries R.P."/>
        </authorList>
    </citation>
    <scope>NUCLEOTIDE SEQUENCE [LARGE SCALE GENOMIC DNA]</scope>
    <source>
        <strain evidence="1">OM18370.1</strain>
    </source>
</reference>
<accession>A0A4Q9MIF7</accession>
<sequence>MTSKTRTWALTSPDHVSMVPLIWQQYSARRHASEMSTLITLRNSWGASKVSDALTRLRSSRRLRTTSFGLRALRALSVLPRIVAPIEEADVHLWYDGMETSPVSFDFLAPFGCSLKKLTVWWADLRNVDPPNEVACRFPLVHTL</sequence>
<proteinExistence type="predicted"/>
<evidence type="ECO:0000313" key="1">
    <source>
        <dbReference type="EMBL" id="TBU27300.1"/>
    </source>
</evidence>